<dbReference type="InterPro" id="IPR052035">
    <property type="entry name" value="ZnF_BED_domain_contain"/>
</dbReference>
<name>A0A1S3D7D0_DIACI</name>
<accession>A0A1S3D7D0</accession>
<dbReference type="AlphaFoldDB" id="A0A1S3D7D0"/>
<gene>
    <name evidence="2" type="primary">LOC103512052</name>
</gene>
<dbReference type="STRING" id="121845.A0A1S3D7D0"/>
<organism evidence="1 2">
    <name type="scientific">Diaphorina citri</name>
    <name type="common">Asian citrus psyllid</name>
    <dbReference type="NCBI Taxonomy" id="121845"/>
    <lineage>
        <taxon>Eukaryota</taxon>
        <taxon>Metazoa</taxon>
        <taxon>Ecdysozoa</taxon>
        <taxon>Arthropoda</taxon>
        <taxon>Hexapoda</taxon>
        <taxon>Insecta</taxon>
        <taxon>Pterygota</taxon>
        <taxon>Neoptera</taxon>
        <taxon>Paraneoptera</taxon>
        <taxon>Hemiptera</taxon>
        <taxon>Sternorrhyncha</taxon>
        <taxon>Psylloidea</taxon>
        <taxon>Psyllidae</taxon>
        <taxon>Diaphorininae</taxon>
        <taxon>Diaphorina</taxon>
    </lineage>
</organism>
<dbReference type="KEGG" id="dci:103512052"/>
<proteinExistence type="predicted"/>
<evidence type="ECO:0000313" key="1">
    <source>
        <dbReference type="Proteomes" id="UP000079169"/>
    </source>
</evidence>
<dbReference type="RefSeq" id="XP_008475026.1">
    <property type="nucleotide sequence ID" value="XM_008476804.3"/>
</dbReference>
<sequence>MSLNNSKKKKNMMPHKMLKVIDLPNPTNIPQQRTVDMGGGYSICVQGENEGEHAFISIPQTESTQHKKKAKPASGKSLMDLIVDFVILDLQPPSIVNSEGFRHLVSNLSPVCEIPLEQTIIQDFVPKLYDTLKNSMYNDITAINLTNNMFSLALEHWESNDREYISYYINYLLEEKFTTKLLHTFLLDKETTHDTFYHQEMFTIICSSWNIKTSNIKAVILASDNQALHQVVEMFTIICSSWNIKTSNIKAVILASDNQALHQVVVS</sequence>
<evidence type="ECO:0000313" key="2">
    <source>
        <dbReference type="RefSeq" id="XP_008475026.1"/>
    </source>
</evidence>
<dbReference type="Proteomes" id="UP000079169">
    <property type="component" value="Unplaced"/>
</dbReference>
<reference evidence="2" key="1">
    <citation type="submission" date="2025-08" db="UniProtKB">
        <authorList>
            <consortium name="RefSeq"/>
        </authorList>
    </citation>
    <scope>IDENTIFICATION</scope>
</reference>
<keyword evidence="1" id="KW-1185">Reference proteome</keyword>
<dbReference type="PaxDb" id="121845-A0A1S3D7D0"/>
<dbReference type="PANTHER" id="PTHR46481">
    <property type="entry name" value="ZINC FINGER BED DOMAIN-CONTAINING PROTEIN 4"/>
    <property type="match status" value="1"/>
</dbReference>
<protein>
    <submittedName>
        <fullName evidence="2">Uncharacterized protein LOC103512052</fullName>
    </submittedName>
</protein>
<dbReference type="GeneID" id="103512052"/>
<dbReference type="PANTHER" id="PTHR46481:SF4">
    <property type="entry name" value="ZINC FINGER BED DOMAIN-CONTAINING PROTEIN 4"/>
    <property type="match status" value="1"/>
</dbReference>
<dbReference type="SUPFAM" id="SSF140996">
    <property type="entry name" value="Hermes dimerisation domain"/>
    <property type="match status" value="1"/>
</dbReference>